<organism evidence="11 12">
    <name type="scientific">Pseudomarimonas salicorniae</name>
    <dbReference type="NCBI Taxonomy" id="2933270"/>
    <lineage>
        <taxon>Bacteria</taxon>
        <taxon>Pseudomonadati</taxon>
        <taxon>Pseudomonadota</taxon>
        <taxon>Gammaproteobacteria</taxon>
        <taxon>Lysobacterales</taxon>
        <taxon>Lysobacteraceae</taxon>
        <taxon>Pseudomarimonas</taxon>
    </lineage>
</organism>
<proteinExistence type="predicted"/>
<evidence type="ECO:0000259" key="9">
    <source>
        <dbReference type="PROSITE" id="PS50109"/>
    </source>
</evidence>
<evidence type="ECO:0000256" key="7">
    <source>
        <dbReference type="SAM" id="Coils"/>
    </source>
</evidence>
<dbReference type="Pfam" id="PF17149">
    <property type="entry name" value="CHASE5"/>
    <property type="match status" value="1"/>
</dbReference>
<evidence type="ECO:0000256" key="6">
    <source>
        <dbReference type="ARBA" id="ARBA00022777"/>
    </source>
</evidence>
<dbReference type="GO" id="GO:0005524">
    <property type="term" value="F:ATP binding"/>
    <property type="evidence" value="ECO:0007669"/>
    <property type="project" value="UniProtKB-KW"/>
</dbReference>
<evidence type="ECO:0000256" key="8">
    <source>
        <dbReference type="SAM" id="Phobius"/>
    </source>
</evidence>
<keyword evidence="4" id="KW-0597">Phosphoprotein</keyword>
<keyword evidence="5" id="KW-0808">Transferase</keyword>
<dbReference type="PROSITE" id="PS50109">
    <property type="entry name" value="HIS_KIN"/>
    <property type="match status" value="1"/>
</dbReference>
<comment type="caution">
    <text evidence="11">The sequence shown here is derived from an EMBL/GenBank/DDBJ whole genome shotgun (WGS) entry which is preliminary data.</text>
</comment>
<keyword evidence="8" id="KW-0472">Membrane</keyword>
<dbReference type="PANTHER" id="PTHR42878:SF15">
    <property type="entry name" value="BACTERIOPHYTOCHROME"/>
    <property type="match status" value="1"/>
</dbReference>
<dbReference type="Gene3D" id="6.10.340.10">
    <property type="match status" value="1"/>
</dbReference>
<evidence type="ECO:0000259" key="10">
    <source>
        <dbReference type="PROSITE" id="PS50885"/>
    </source>
</evidence>
<dbReference type="Gene3D" id="1.10.287.130">
    <property type="match status" value="1"/>
</dbReference>
<feature type="transmembrane region" description="Helical" evidence="8">
    <location>
        <begin position="148"/>
        <end position="168"/>
    </location>
</feature>
<accession>A0ABT0GLT9</accession>
<gene>
    <name evidence="11" type="ORF">M0G41_15075</name>
</gene>
<dbReference type="Pfam" id="PF02518">
    <property type="entry name" value="HATPase_c"/>
    <property type="match status" value="1"/>
</dbReference>
<sequence length="481" mass="52802">MTRGGPHSLGLKVALAVLLGSLAAALLTAVLQAWLLWREARESALQRLVEIEESYLPSLASSLWVIDQARVDVLLDGIQQLPEVGAVALVDEMGQRSQRGAPLGEAALATRRFPLIYEDAGERFELGRIEVELHQAHLVEQILVKLQAMAVGTLVALAMAALLTLFLLRRWVSRPLQALAETADALELDDLSRSTIAASADVPTSSELGRLVSSFEKMRGRLAEALERRETSERELSAYRGQLEQLVAQRTAELRRQNEELDAYAHTVAHDLKHPLTTLSGAGVLLRDADDRLPPEQRQTLLDSIIRSARLMERIIDALLLLARARSDADVPRQPVRPDELIAATCSRLAALAESVGARIEQIPGPGEALGHAPWIEEALVNYLSNALRYGGDPPRVRIGSDPPQAGQLKMWVRDLGPGVADDLQDRLFDSFVRPDVRKADSHGLGLSIVKRVIERQGGTVGYRRTAKAETEFWLSLPART</sequence>
<dbReference type="SMART" id="SM00387">
    <property type="entry name" value="HATPase_c"/>
    <property type="match status" value="1"/>
</dbReference>
<reference evidence="11" key="1">
    <citation type="submission" date="2022-04" db="EMBL/GenBank/DDBJ databases">
        <title>Lysobacter sp. CAU 1642 isolated from sea sand.</title>
        <authorList>
            <person name="Kim W."/>
        </authorList>
    </citation>
    <scope>NUCLEOTIDE SEQUENCE</scope>
    <source>
        <strain evidence="11">CAU 1642</strain>
    </source>
</reference>
<dbReference type="PROSITE" id="PS50885">
    <property type="entry name" value="HAMP"/>
    <property type="match status" value="1"/>
</dbReference>
<name>A0ABT0GLT9_9GAMM</name>
<keyword evidence="7" id="KW-0175">Coiled coil</keyword>
<dbReference type="InterPro" id="IPR003661">
    <property type="entry name" value="HisK_dim/P_dom"/>
</dbReference>
<dbReference type="InterPro" id="IPR003594">
    <property type="entry name" value="HATPase_dom"/>
</dbReference>
<dbReference type="EMBL" id="JALNMH010000013">
    <property type="protein sequence ID" value="MCK7594990.1"/>
    <property type="molecule type" value="Genomic_DNA"/>
</dbReference>
<dbReference type="InterPro" id="IPR033414">
    <property type="entry name" value="Sensor_dom"/>
</dbReference>
<comment type="catalytic activity">
    <reaction evidence="1">
        <text>ATP + protein L-histidine = ADP + protein N-phospho-L-histidine.</text>
        <dbReference type="EC" id="2.7.13.3"/>
    </reaction>
</comment>
<keyword evidence="12" id="KW-1185">Reference proteome</keyword>
<keyword evidence="8" id="KW-1133">Transmembrane helix</keyword>
<dbReference type="InterPro" id="IPR036097">
    <property type="entry name" value="HisK_dim/P_sf"/>
</dbReference>
<keyword evidence="8" id="KW-0812">Transmembrane</keyword>
<keyword evidence="6" id="KW-0418">Kinase</keyword>
<evidence type="ECO:0000313" key="11">
    <source>
        <dbReference type="EMBL" id="MCK7594990.1"/>
    </source>
</evidence>
<feature type="coiled-coil region" evidence="7">
    <location>
        <begin position="215"/>
        <end position="260"/>
    </location>
</feature>
<dbReference type="PANTHER" id="PTHR42878">
    <property type="entry name" value="TWO-COMPONENT HISTIDINE KINASE"/>
    <property type="match status" value="1"/>
</dbReference>
<feature type="domain" description="HAMP" evidence="10">
    <location>
        <begin position="170"/>
        <end position="227"/>
    </location>
</feature>
<dbReference type="PRINTS" id="PR00344">
    <property type="entry name" value="BCTRLSENSOR"/>
</dbReference>
<dbReference type="Gene3D" id="3.30.565.10">
    <property type="entry name" value="Histidine kinase-like ATPase, C-terminal domain"/>
    <property type="match status" value="1"/>
</dbReference>
<dbReference type="InterPro" id="IPR050351">
    <property type="entry name" value="BphY/WalK/GraS-like"/>
</dbReference>
<dbReference type="SUPFAM" id="SSF158472">
    <property type="entry name" value="HAMP domain-like"/>
    <property type="match status" value="1"/>
</dbReference>
<protein>
    <recommendedName>
        <fullName evidence="3">histidine kinase</fullName>
        <ecNumber evidence="3">2.7.13.3</ecNumber>
    </recommendedName>
</protein>
<dbReference type="InterPro" id="IPR036890">
    <property type="entry name" value="HATPase_C_sf"/>
</dbReference>
<dbReference type="Pfam" id="PF00672">
    <property type="entry name" value="HAMP"/>
    <property type="match status" value="1"/>
</dbReference>
<dbReference type="InterPro" id="IPR004358">
    <property type="entry name" value="Sig_transdc_His_kin-like_C"/>
</dbReference>
<evidence type="ECO:0000313" key="12">
    <source>
        <dbReference type="Proteomes" id="UP001431449"/>
    </source>
</evidence>
<evidence type="ECO:0000256" key="2">
    <source>
        <dbReference type="ARBA" id="ARBA00004370"/>
    </source>
</evidence>
<comment type="subcellular location">
    <subcellularLocation>
        <location evidence="2">Membrane</location>
    </subcellularLocation>
</comment>
<dbReference type="EC" id="2.7.13.3" evidence="3"/>
<dbReference type="SUPFAM" id="SSF47384">
    <property type="entry name" value="Homodimeric domain of signal transducing histidine kinase"/>
    <property type="match status" value="1"/>
</dbReference>
<dbReference type="RefSeq" id="WP_248210711.1">
    <property type="nucleotide sequence ID" value="NZ_JALNMH010000013.1"/>
</dbReference>
<evidence type="ECO:0000256" key="4">
    <source>
        <dbReference type="ARBA" id="ARBA00022553"/>
    </source>
</evidence>
<feature type="domain" description="Histidine kinase" evidence="9">
    <location>
        <begin position="267"/>
        <end position="481"/>
    </location>
</feature>
<dbReference type="SMART" id="SM00304">
    <property type="entry name" value="HAMP"/>
    <property type="match status" value="1"/>
</dbReference>
<dbReference type="InterPro" id="IPR005467">
    <property type="entry name" value="His_kinase_dom"/>
</dbReference>
<evidence type="ECO:0000256" key="5">
    <source>
        <dbReference type="ARBA" id="ARBA00022679"/>
    </source>
</evidence>
<dbReference type="CDD" id="cd00082">
    <property type="entry name" value="HisKA"/>
    <property type="match status" value="1"/>
</dbReference>
<dbReference type="Pfam" id="PF00512">
    <property type="entry name" value="HisKA"/>
    <property type="match status" value="1"/>
</dbReference>
<dbReference type="Proteomes" id="UP001431449">
    <property type="component" value="Unassembled WGS sequence"/>
</dbReference>
<keyword evidence="11" id="KW-0067">ATP-binding</keyword>
<evidence type="ECO:0000256" key="3">
    <source>
        <dbReference type="ARBA" id="ARBA00012438"/>
    </source>
</evidence>
<keyword evidence="11" id="KW-0547">Nucleotide-binding</keyword>
<dbReference type="SUPFAM" id="SSF55874">
    <property type="entry name" value="ATPase domain of HSP90 chaperone/DNA topoisomerase II/histidine kinase"/>
    <property type="match status" value="1"/>
</dbReference>
<dbReference type="CDD" id="cd06225">
    <property type="entry name" value="HAMP"/>
    <property type="match status" value="1"/>
</dbReference>
<feature type="transmembrane region" description="Helical" evidence="8">
    <location>
        <begin position="13"/>
        <end position="37"/>
    </location>
</feature>
<dbReference type="InterPro" id="IPR003660">
    <property type="entry name" value="HAMP_dom"/>
</dbReference>
<dbReference type="SMART" id="SM00388">
    <property type="entry name" value="HisKA"/>
    <property type="match status" value="1"/>
</dbReference>
<evidence type="ECO:0000256" key="1">
    <source>
        <dbReference type="ARBA" id="ARBA00000085"/>
    </source>
</evidence>